<reference evidence="3" key="1">
    <citation type="journal article" date="2019" name="Int. J. Syst. Evol. Microbiol.">
        <title>The Global Catalogue of Microorganisms (GCM) 10K type strain sequencing project: providing services to taxonomists for standard genome sequencing and annotation.</title>
        <authorList>
            <consortium name="The Broad Institute Genomics Platform"/>
            <consortium name="The Broad Institute Genome Sequencing Center for Infectious Disease"/>
            <person name="Wu L."/>
            <person name="Ma J."/>
        </authorList>
    </citation>
    <scope>NUCLEOTIDE SEQUENCE [LARGE SCALE GENOMIC DNA]</scope>
    <source>
        <strain evidence="3">JCM 32226</strain>
    </source>
</reference>
<evidence type="ECO:0000313" key="2">
    <source>
        <dbReference type="EMBL" id="GAA4495106.1"/>
    </source>
</evidence>
<dbReference type="EMBL" id="BAABFC010000004">
    <property type="protein sequence ID" value="GAA4495106.1"/>
    <property type="molecule type" value="Genomic_DNA"/>
</dbReference>
<organism evidence="2 3">
    <name type="scientific">Pseudaeromonas paramecii</name>
    <dbReference type="NCBI Taxonomy" id="2138166"/>
    <lineage>
        <taxon>Bacteria</taxon>
        <taxon>Pseudomonadati</taxon>
        <taxon>Pseudomonadota</taxon>
        <taxon>Gammaproteobacteria</taxon>
        <taxon>Aeromonadales</taxon>
        <taxon>Aeromonadaceae</taxon>
        <taxon>Pseudaeromonas</taxon>
    </lineage>
</organism>
<protein>
    <submittedName>
        <fullName evidence="2">Uncharacterized protein</fullName>
    </submittedName>
</protein>
<comment type="caution">
    <text evidence="2">The sequence shown here is derived from an EMBL/GenBank/DDBJ whole genome shotgun (WGS) entry which is preliminary data.</text>
</comment>
<keyword evidence="1" id="KW-0472">Membrane</keyword>
<keyword evidence="3" id="KW-1185">Reference proteome</keyword>
<evidence type="ECO:0000256" key="1">
    <source>
        <dbReference type="SAM" id="Phobius"/>
    </source>
</evidence>
<sequence length="116" mass="13362">MSWCAGLFLLVALLHGVCTWQFLLIWRRQVAGHWRAWGSPGFWALYLMQLSRFWPLVVGRACEACDCEALLRQRNRLRVCLLLMALLILPLVLQAKGPPIDLTPPSIRVRLPPIRF</sequence>
<dbReference type="Proteomes" id="UP001501321">
    <property type="component" value="Unassembled WGS sequence"/>
</dbReference>
<name>A0ABP8PZ52_9GAMM</name>
<proteinExistence type="predicted"/>
<gene>
    <name evidence="2" type="ORF">GCM10023095_07830</name>
</gene>
<feature type="transmembrane region" description="Helical" evidence="1">
    <location>
        <begin position="77"/>
        <end position="95"/>
    </location>
</feature>
<keyword evidence="1" id="KW-1133">Transmembrane helix</keyword>
<accession>A0ABP8PZ52</accession>
<evidence type="ECO:0000313" key="3">
    <source>
        <dbReference type="Proteomes" id="UP001501321"/>
    </source>
</evidence>
<keyword evidence="1" id="KW-0812">Transmembrane</keyword>